<dbReference type="EMBL" id="JAHLQK010000001">
    <property type="protein sequence ID" value="MBU5675016.1"/>
    <property type="molecule type" value="Genomic_DNA"/>
</dbReference>
<dbReference type="RefSeq" id="WP_216414523.1">
    <property type="nucleotide sequence ID" value="NZ_JAHLQK010000001.1"/>
</dbReference>
<keyword evidence="2" id="KW-0813">Transport</keyword>
<protein>
    <submittedName>
        <fullName evidence="5">Extracellular solute-binding protein</fullName>
    </submittedName>
</protein>
<reference evidence="5 6" key="1">
    <citation type="submission" date="2021-06" db="EMBL/GenBank/DDBJ databases">
        <authorList>
            <person name="Sun Q."/>
            <person name="Li D."/>
        </authorList>
    </citation>
    <scope>NUCLEOTIDE SEQUENCE [LARGE SCALE GENOMIC DNA]</scope>
    <source>
        <strain evidence="5 6">MSJ-5</strain>
    </source>
</reference>
<keyword evidence="6" id="KW-1185">Reference proteome</keyword>
<dbReference type="PANTHER" id="PTHR30061">
    <property type="entry name" value="MALTOSE-BINDING PERIPLASMIC PROTEIN"/>
    <property type="match status" value="1"/>
</dbReference>
<comment type="caution">
    <text evidence="5">The sequence shown here is derived from an EMBL/GenBank/DDBJ whole genome shotgun (WGS) entry which is preliminary data.</text>
</comment>
<dbReference type="Pfam" id="PF13416">
    <property type="entry name" value="SBP_bac_8"/>
    <property type="match status" value="1"/>
</dbReference>
<evidence type="ECO:0000256" key="2">
    <source>
        <dbReference type="ARBA" id="ARBA00022448"/>
    </source>
</evidence>
<evidence type="ECO:0000256" key="3">
    <source>
        <dbReference type="ARBA" id="ARBA00022729"/>
    </source>
</evidence>
<comment type="similarity">
    <text evidence="1">Belongs to the bacterial solute-binding protein 1 family.</text>
</comment>
<dbReference type="Proteomes" id="UP000779508">
    <property type="component" value="Unassembled WGS sequence"/>
</dbReference>
<name>A0ABS6G102_9FIRM</name>
<keyword evidence="3" id="KW-0732">Signal</keyword>
<evidence type="ECO:0000313" key="6">
    <source>
        <dbReference type="Proteomes" id="UP000779508"/>
    </source>
</evidence>
<evidence type="ECO:0000313" key="5">
    <source>
        <dbReference type="EMBL" id="MBU5675016.1"/>
    </source>
</evidence>
<sequence>MRNRGYKVFKLFLCLLLIFFIVIGPYYLVTYRPHDVDYNKENDEPQWTGVISFWDYPRLDQKTGTNFGWIYEKIRAFERANPGVYINFKPLNWEKGPIQVDTAVKMGNLPDIVPIGSDYSIISRDVLEPLDQYLTVDEIKDFRENALKSVKYDSKIYGVPWMMTTYTMVLNLDLFSERGVMPPENGDWTYEEFVDKMQALTFDSKGNNKIDHYGFNSFIQPGYYNVWGILLSDGAKVFNQKMQYSFNDDKALSGVQKLIDLKTQYSIVHPDFGVNNSNKSWTNFYKDKNIAAYPVGTWSLNVLDGLQKEGTGFNYAIAKFPSGKLGKSVTLSNMIGSYGMSKQEDRQKAEIIVKFLKFLVKDEYQQDLTRLGVFPARKSIGNIYADDPNMTMIYEDLENANIIFDHPYWKEIDEILQREIQQGVIGNKSAEEVLRDAEEKVTILLNSLGN</sequence>
<keyword evidence="4" id="KW-1133">Transmembrane helix</keyword>
<dbReference type="PANTHER" id="PTHR30061:SF50">
    <property type="entry name" value="MALTOSE_MALTODEXTRIN-BINDING PERIPLASMIC PROTEIN"/>
    <property type="match status" value="1"/>
</dbReference>
<evidence type="ECO:0000256" key="1">
    <source>
        <dbReference type="ARBA" id="ARBA00008520"/>
    </source>
</evidence>
<proteinExistence type="inferred from homology"/>
<keyword evidence="4" id="KW-0812">Transmembrane</keyword>
<feature type="transmembrane region" description="Helical" evidence="4">
    <location>
        <begin position="12"/>
        <end position="29"/>
    </location>
</feature>
<accession>A0ABS6G102</accession>
<dbReference type="InterPro" id="IPR006059">
    <property type="entry name" value="SBP"/>
</dbReference>
<gene>
    <name evidence="5" type="ORF">KQI88_01115</name>
</gene>
<keyword evidence="4" id="KW-0472">Membrane</keyword>
<evidence type="ECO:0000256" key="4">
    <source>
        <dbReference type="SAM" id="Phobius"/>
    </source>
</evidence>
<organism evidence="5 6">
    <name type="scientific">Alkaliphilus flagellatus</name>
    <dbReference type="NCBI Taxonomy" id="2841507"/>
    <lineage>
        <taxon>Bacteria</taxon>
        <taxon>Bacillati</taxon>
        <taxon>Bacillota</taxon>
        <taxon>Clostridia</taxon>
        <taxon>Peptostreptococcales</taxon>
        <taxon>Natronincolaceae</taxon>
        <taxon>Alkaliphilus</taxon>
    </lineage>
</organism>